<evidence type="ECO:0000313" key="3">
    <source>
        <dbReference type="Proteomes" id="UP001432202"/>
    </source>
</evidence>
<dbReference type="PROSITE" id="PS50910">
    <property type="entry name" value="HEPN"/>
    <property type="match status" value="1"/>
</dbReference>
<dbReference type="Gene3D" id="1.20.120.330">
    <property type="entry name" value="Nucleotidyltransferases domain 2"/>
    <property type="match status" value="1"/>
</dbReference>
<keyword evidence="3" id="KW-1185">Reference proteome</keyword>
<sequence length="131" mass="15217">MNLDPLYKKAYHLLDASKFNFDNGFYDISAIAVEESLYILLNITLLKLGADIPWYLDFDGLFRVIFRYTGDENIGEIRMKNKNLIRLLDDIKVRLGYSVPIELSKNDVKELITFADKIFDLLGRNFLKSQS</sequence>
<evidence type="ECO:0000313" key="2">
    <source>
        <dbReference type="EMBL" id="WWQ61434.1"/>
    </source>
</evidence>
<dbReference type="EMBL" id="CP146016">
    <property type="protein sequence ID" value="WWQ61434.1"/>
    <property type="molecule type" value="Genomic_DNA"/>
</dbReference>
<proteinExistence type="predicted"/>
<dbReference type="Proteomes" id="UP001432202">
    <property type="component" value="Chromosome"/>
</dbReference>
<accession>A0AAX4L3A1</accession>
<dbReference type="RefSeq" id="WP_338603752.1">
    <property type="nucleotide sequence ID" value="NZ_CP146016.1"/>
</dbReference>
<dbReference type="SUPFAM" id="SSF81593">
    <property type="entry name" value="Nucleotidyltransferase substrate binding subunit/domain"/>
    <property type="match status" value="1"/>
</dbReference>
<dbReference type="Pfam" id="PF05168">
    <property type="entry name" value="HEPN"/>
    <property type="match status" value="1"/>
</dbReference>
<dbReference type="GeneID" id="89336099"/>
<dbReference type="InterPro" id="IPR007842">
    <property type="entry name" value="HEPN_dom"/>
</dbReference>
<name>A0AAX4L3A1_9CREN</name>
<protein>
    <submittedName>
        <fullName evidence="2">HEPN domain-containing protein</fullName>
    </submittedName>
</protein>
<gene>
    <name evidence="2" type="ORF">V6M85_04985</name>
</gene>
<feature type="domain" description="HEPN" evidence="1">
    <location>
        <begin position="7"/>
        <end position="118"/>
    </location>
</feature>
<organism evidence="2 3">
    <name type="scientific">Sulfolobus tengchongensis</name>
    <dbReference type="NCBI Taxonomy" id="207809"/>
    <lineage>
        <taxon>Archaea</taxon>
        <taxon>Thermoproteota</taxon>
        <taxon>Thermoprotei</taxon>
        <taxon>Sulfolobales</taxon>
        <taxon>Sulfolobaceae</taxon>
        <taxon>Sulfolobus</taxon>
    </lineage>
</organism>
<evidence type="ECO:0000259" key="1">
    <source>
        <dbReference type="PROSITE" id="PS50910"/>
    </source>
</evidence>
<dbReference type="AlphaFoldDB" id="A0AAX4L3A1"/>
<reference evidence="2 3" key="1">
    <citation type="submission" date="2024-02" db="EMBL/GenBank/DDBJ databases">
        <title>STSV induces naive adaptation in Sulfolobus.</title>
        <authorList>
            <person name="Xiang X."/>
            <person name="Song M."/>
        </authorList>
    </citation>
    <scope>NUCLEOTIDE SEQUENCE [LARGE SCALE GENOMIC DNA]</scope>
    <source>
        <strain evidence="2 3">RT2</strain>
    </source>
</reference>